<feature type="compositionally biased region" description="Low complexity" evidence="2">
    <location>
        <begin position="665"/>
        <end position="679"/>
    </location>
</feature>
<feature type="compositionally biased region" description="Acidic residues" evidence="2">
    <location>
        <begin position="536"/>
        <end position="550"/>
    </location>
</feature>
<evidence type="ECO:0000259" key="3">
    <source>
        <dbReference type="PROSITE" id="PS00125"/>
    </source>
</evidence>
<name>A0ABR2KKY0_9EUKA</name>
<feature type="compositionally biased region" description="Basic and acidic residues" evidence="2">
    <location>
        <begin position="611"/>
        <end position="660"/>
    </location>
</feature>
<organism evidence="4 5">
    <name type="scientific">Tritrichomonas musculus</name>
    <dbReference type="NCBI Taxonomy" id="1915356"/>
    <lineage>
        <taxon>Eukaryota</taxon>
        <taxon>Metamonada</taxon>
        <taxon>Parabasalia</taxon>
        <taxon>Tritrichomonadida</taxon>
        <taxon>Tritrichomonadidae</taxon>
        <taxon>Tritrichomonas</taxon>
    </lineage>
</organism>
<gene>
    <name evidence="4" type="ORF">M9Y10_029023</name>
</gene>
<evidence type="ECO:0000256" key="1">
    <source>
        <dbReference type="RuleBase" id="RU004273"/>
    </source>
</evidence>
<feature type="compositionally biased region" description="Basic and acidic residues" evidence="2">
    <location>
        <begin position="470"/>
        <end position="482"/>
    </location>
</feature>
<dbReference type="Proteomes" id="UP001470230">
    <property type="component" value="Unassembled WGS sequence"/>
</dbReference>
<feature type="compositionally biased region" description="Low complexity" evidence="2">
    <location>
        <begin position="386"/>
        <end position="395"/>
    </location>
</feature>
<feature type="compositionally biased region" description="Basic and acidic residues" evidence="2">
    <location>
        <begin position="520"/>
        <end position="535"/>
    </location>
</feature>
<proteinExistence type="inferred from homology"/>
<feature type="compositionally biased region" description="Acidic residues" evidence="2">
    <location>
        <begin position="353"/>
        <end position="371"/>
    </location>
</feature>
<dbReference type="InterPro" id="IPR029052">
    <property type="entry name" value="Metallo-depent_PP-like"/>
</dbReference>
<comment type="caution">
    <text evidence="4">The sequence shown here is derived from an EMBL/GenBank/DDBJ whole genome shotgun (WGS) entry which is preliminary data.</text>
</comment>
<dbReference type="InterPro" id="IPR050341">
    <property type="entry name" value="PP1_catalytic_subunit"/>
</dbReference>
<feature type="domain" description="Serine/threonine specific protein phosphatases" evidence="3">
    <location>
        <begin position="125"/>
        <end position="130"/>
    </location>
</feature>
<keyword evidence="5" id="KW-1185">Reference proteome</keyword>
<evidence type="ECO:0000313" key="5">
    <source>
        <dbReference type="Proteomes" id="UP001470230"/>
    </source>
</evidence>
<evidence type="ECO:0000256" key="2">
    <source>
        <dbReference type="SAM" id="MobiDB-lite"/>
    </source>
</evidence>
<feature type="region of interest" description="Disordered" evidence="2">
    <location>
        <begin position="338"/>
        <end position="395"/>
    </location>
</feature>
<dbReference type="SMART" id="SM00156">
    <property type="entry name" value="PP2Ac"/>
    <property type="match status" value="1"/>
</dbReference>
<feature type="compositionally biased region" description="Basic and acidic residues" evidence="2">
    <location>
        <begin position="432"/>
        <end position="451"/>
    </location>
</feature>
<dbReference type="EMBL" id="JAPFFF010000004">
    <property type="protein sequence ID" value="KAK8891803.1"/>
    <property type="molecule type" value="Genomic_DNA"/>
</dbReference>
<feature type="compositionally biased region" description="Basic and acidic residues" evidence="2">
    <location>
        <begin position="564"/>
        <end position="586"/>
    </location>
</feature>
<reference evidence="4 5" key="1">
    <citation type="submission" date="2024-04" db="EMBL/GenBank/DDBJ databases">
        <title>Tritrichomonas musculus Genome.</title>
        <authorList>
            <person name="Alves-Ferreira E."/>
            <person name="Grigg M."/>
            <person name="Lorenzi H."/>
            <person name="Galac M."/>
        </authorList>
    </citation>
    <scope>NUCLEOTIDE SEQUENCE [LARGE SCALE GENOMIC DNA]</scope>
    <source>
        <strain evidence="4 5">EAF2021</strain>
    </source>
</reference>
<dbReference type="SUPFAM" id="SSF56300">
    <property type="entry name" value="Metallo-dependent phosphatases"/>
    <property type="match status" value="1"/>
</dbReference>
<dbReference type="Gene3D" id="3.60.21.10">
    <property type="match status" value="1"/>
</dbReference>
<dbReference type="InterPro" id="IPR004843">
    <property type="entry name" value="Calcineurin-like_PHP"/>
</dbReference>
<dbReference type="PANTHER" id="PTHR11668:SF494">
    <property type="entry name" value="PROTEIN PHOSPHATASE, PUTATIVE-RELATED"/>
    <property type="match status" value="1"/>
</dbReference>
<accession>A0ABR2KKY0</accession>
<sequence>MESVESIISLFEPFFDQDATPVDDVYPMPSFPRIDVHLLNDLFNLSKETLKKNKALLEISSPMIVVGDLHGNLIDFLKILYYFGVPPKSRYLFLGDFVDRGRYSVNVISLILSLMVKYPNDIYLIRGNHEFSHINRAYGFFDECLNTYGSEQIWNQFQEVFSYLPLAAVIGGSVFCVHGGLSPLLKSLDSIRDLPLPIPNYFNNTMISDLVWSDPVDTVRGFQLNHRGSGQIFGPDVVENFLRYNKLKIMIRGHQCTLAGFKPFANFMGITVFSSSNYCSSICNKCGVVSIKDRDVSFYNIEESDMGLSPSATMCLPIDGDVGLKRIFRTISRPDFHKEISPTINSPLQEQDQNNDNEGDEEEEEEDEDEFNFQLRNPPTKPYTFQQTGQYQPSQQQYNSVMQMRVNMILNQQQQQINNSILQKNVPNIPSDIDKKEEQSQKEDQDEKANPEEESNENPVQVQQPDEKEEQNQPEEKQERPEQLSNEGNTDKIEQNSVEQQPEEEESNEKIEQPVQQTPQEEKSEQQQNDEKLQESSEEEKVEQNTEEQSEENKENLEQQQPLEENKEEEKQISETHQESKEKSEEPESQPNPEELSKQPEEEIEQQQQEQSHDKEEKEQKEQPEQNKEEEEKKEEENQQKQDQDDHQDHPQEDEKHTENEEQQEQQQSQVEEAQNEAKSSSEEEQKEQLPEQKGQEEQNFHQEQAESPSKQENEVGKEKVEQQQQKEPHTPKAKHVKLALPPIPKSPGSPSSISVTFGNEPRGSTHQNFLQRSQSVIDSLGGV</sequence>
<feature type="region of interest" description="Disordered" evidence="2">
    <location>
        <begin position="423"/>
        <end position="784"/>
    </location>
</feature>
<feature type="compositionally biased region" description="Polar residues" evidence="2">
    <location>
        <begin position="763"/>
        <end position="778"/>
    </location>
</feature>
<evidence type="ECO:0000313" key="4">
    <source>
        <dbReference type="EMBL" id="KAK8891803.1"/>
    </source>
</evidence>
<dbReference type="Pfam" id="PF00149">
    <property type="entry name" value="Metallophos"/>
    <property type="match status" value="1"/>
</dbReference>
<dbReference type="CDD" id="cd00144">
    <property type="entry name" value="MPP_PPP_family"/>
    <property type="match status" value="1"/>
</dbReference>
<dbReference type="PANTHER" id="PTHR11668">
    <property type="entry name" value="SERINE/THREONINE PROTEIN PHOSPHATASE"/>
    <property type="match status" value="1"/>
</dbReference>
<protein>
    <recommendedName>
        <fullName evidence="1">Serine/threonine-protein phosphatase</fullName>
        <ecNumber evidence="1">3.1.3.16</ecNumber>
    </recommendedName>
</protein>
<dbReference type="PROSITE" id="PS00125">
    <property type="entry name" value="SER_THR_PHOSPHATASE"/>
    <property type="match status" value="1"/>
</dbReference>
<comment type="catalytic activity">
    <reaction evidence="1">
        <text>O-phospho-L-threonyl-[protein] + H2O = L-threonyl-[protein] + phosphate</text>
        <dbReference type="Rhea" id="RHEA:47004"/>
        <dbReference type="Rhea" id="RHEA-COMP:11060"/>
        <dbReference type="Rhea" id="RHEA-COMP:11605"/>
        <dbReference type="ChEBI" id="CHEBI:15377"/>
        <dbReference type="ChEBI" id="CHEBI:30013"/>
        <dbReference type="ChEBI" id="CHEBI:43474"/>
        <dbReference type="ChEBI" id="CHEBI:61977"/>
        <dbReference type="EC" id="3.1.3.16"/>
    </reaction>
</comment>
<comment type="similarity">
    <text evidence="1">Belongs to the PPP phosphatase family.</text>
</comment>
<keyword evidence="1" id="KW-0378">Hydrolase</keyword>
<dbReference type="EC" id="3.1.3.16" evidence="1"/>
<dbReference type="InterPro" id="IPR006186">
    <property type="entry name" value="Ser/Thr-sp_prot-phosphatase"/>
</dbReference>
<dbReference type="PRINTS" id="PR00114">
    <property type="entry name" value="STPHPHTASE"/>
</dbReference>
<feature type="compositionally biased region" description="Basic and acidic residues" evidence="2">
    <location>
        <begin position="680"/>
        <end position="731"/>
    </location>
</feature>